<keyword evidence="2" id="KW-0472">Membrane</keyword>
<feature type="region of interest" description="Disordered" evidence="1">
    <location>
        <begin position="195"/>
        <end position="230"/>
    </location>
</feature>
<dbReference type="OrthoDB" id="2020419at2759"/>
<name>A0A8K0XMQ8_9AGAR</name>
<organism evidence="3 4">
    <name type="scientific">Cristinia sonorae</name>
    <dbReference type="NCBI Taxonomy" id="1940300"/>
    <lineage>
        <taxon>Eukaryota</taxon>
        <taxon>Fungi</taxon>
        <taxon>Dikarya</taxon>
        <taxon>Basidiomycota</taxon>
        <taxon>Agaricomycotina</taxon>
        <taxon>Agaricomycetes</taxon>
        <taxon>Agaricomycetidae</taxon>
        <taxon>Agaricales</taxon>
        <taxon>Pleurotineae</taxon>
        <taxon>Stephanosporaceae</taxon>
        <taxon>Cristinia</taxon>
    </lineage>
</organism>
<evidence type="ECO:0000313" key="3">
    <source>
        <dbReference type="EMBL" id="KAH8092623.1"/>
    </source>
</evidence>
<keyword evidence="2" id="KW-1133">Transmembrane helix</keyword>
<keyword evidence="4" id="KW-1185">Reference proteome</keyword>
<dbReference type="EMBL" id="JAEVFJ010000031">
    <property type="protein sequence ID" value="KAH8092623.1"/>
    <property type="molecule type" value="Genomic_DNA"/>
</dbReference>
<sequence>MSFWNGLLVPLGGRDAQCVRQLPVTASISRIHGSPGWSTVERMCKLRHHVVEKRVQRRRWLDFSSSSSTITSRLQLLKKVSNFTIRRTLHIAMLRSRTIRHSASAYFQRDYSASPKLELPHSTPWSSELEEKRIRLQRPIQFPLPQHTPEVPPPRRRRRRDVAVLLVLSVGCVLLWVFFSSRDFSTHVLDFYSSQHVHPPSPNPKLVQQPTSNHPLNPPNSPTTTTTRRRQFPPLVTKIPETRPDASLLHSGLTPTSIDAQFCNGASPCRVLLPLWIAEQESRARMHLAQVLRFAGALNRTLVLPNVGRSRVGACGRWEFDVYYDVGSFVRSGGGGGDGDGGKGGKGKVRKVMLMDDFRTWLEMRPVAPEAQMVFVDEATPTKEGVYSEDANASLISGDGLLDVHVDKDALDLGDPRLRKTRCLASKFRQLDFQGRSSLTVHITFPEHQKPLPDGDVLVRSLTRPEVVRAAAASSLAHPTNPIDSDIPEVLVVYWDIRHFPFSLNPGAATLEAVTTGNVDTGLDYSSKIHGLADRLANPHAPFLAVHWRMETVAPAMMPDCAEALVDTLATLLVDPTLGEDVKTVWFASDFPWPVSSGSGSGAAALEEVSMDFSSDEDALQQQGKKKNMDVSVTARRSNTFRTVAREHVEAIEIVKAAFRSGGSLDGWKLTGITEELDRVRREMEAEGKLWVLDEDDEEGALLEDPGVLGVLDKLVAMKAALFVSGAKRCGRVSTFTRQITEFRANARHSHAQRNIVEVFG</sequence>
<evidence type="ECO:0000256" key="1">
    <source>
        <dbReference type="SAM" id="MobiDB-lite"/>
    </source>
</evidence>
<reference evidence="3" key="1">
    <citation type="journal article" date="2021" name="New Phytol.">
        <title>Evolutionary innovations through gain and loss of genes in the ectomycorrhizal Boletales.</title>
        <authorList>
            <person name="Wu G."/>
            <person name="Miyauchi S."/>
            <person name="Morin E."/>
            <person name="Kuo A."/>
            <person name="Drula E."/>
            <person name="Varga T."/>
            <person name="Kohler A."/>
            <person name="Feng B."/>
            <person name="Cao Y."/>
            <person name="Lipzen A."/>
            <person name="Daum C."/>
            <person name="Hundley H."/>
            <person name="Pangilinan J."/>
            <person name="Johnson J."/>
            <person name="Barry K."/>
            <person name="LaButti K."/>
            <person name="Ng V."/>
            <person name="Ahrendt S."/>
            <person name="Min B."/>
            <person name="Choi I.G."/>
            <person name="Park H."/>
            <person name="Plett J.M."/>
            <person name="Magnuson J."/>
            <person name="Spatafora J.W."/>
            <person name="Nagy L.G."/>
            <person name="Henrissat B."/>
            <person name="Grigoriev I.V."/>
            <person name="Yang Z.L."/>
            <person name="Xu J."/>
            <person name="Martin F.M."/>
        </authorList>
    </citation>
    <scope>NUCLEOTIDE SEQUENCE</scope>
    <source>
        <strain evidence="3">KKN 215</strain>
    </source>
</reference>
<accession>A0A8K0XMQ8</accession>
<dbReference type="Proteomes" id="UP000813824">
    <property type="component" value="Unassembled WGS sequence"/>
</dbReference>
<keyword evidence="2" id="KW-0812">Transmembrane</keyword>
<evidence type="ECO:0008006" key="5">
    <source>
        <dbReference type="Google" id="ProtNLM"/>
    </source>
</evidence>
<proteinExistence type="predicted"/>
<dbReference type="AlphaFoldDB" id="A0A8K0XMQ8"/>
<protein>
    <recommendedName>
        <fullName evidence="5">O-fucosyltransferase family protein</fullName>
    </recommendedName>
</protein>
<evidence type="ECO:0000256" key="2">
    <source>
        <dbReference type="SAM" id="Phobius"/>
    </source>
</evidence>
<comment type="caution">
    <text evidence="3">The sequence shown here is derived from an EMBL/GenBank/DDBJ whole genome shotgun (WGS) entry which is preliminary data.</text>
</comment>
<gene>
    <name evidence="3" type="ORF">BXZ70DRAFT_909411</name>
</gene>
<feature type="transmembrane region" description="Helical" evidence="2">
    <location>
        <begin position="162"/>
        <end position="179"/>
    </location>
</feature>
<evidence type="ECO:0000313" key="4">
    <source>
        <dbReference type="Proteomes" id="UP000813824"/>
    </source>
</evidence>